<gene>
    <name evidence="2" type="ORF">MILUP08_42644</name>
</gene>
<dbReference type="AlphaFoldDB" id="I0L1L6"/>
<dbReference type="Proteomes" id="UP000003448">
    <property type="component" value="Unassembled WGS sequence"/>
</dbReference>
<name>I0L1L6_9ACTN</name>
<sequence>MMRPPRRGRTTVRERPRSGGPRALGWTSRYSEGIIEAERCPGNRADLRGGGPFGVKWHLVVSAELWSFQVGPDKIEAGCPDLSGAFGDWLGCRCST</sequence>
<dbReference type="STRING" id="1150864.MILUP08_42644"/>
<organism evidence="2 3">
    <name type="scientific">Micromonospora lupini str. Lupac 08</name>
    <dbReference type="NCBI Taxonomy" id="1150864"/>
    <lineage>
        <taxon>Bacteria</taxon>
        <taxon>Bacillati</taxon>
        <taxon>Actinomycetota</taxon>
        <taxon>Actinomycetes</taxon>
        <taxon>Micromonosporales</taxon>
        <taxon>Micromonosporaceae</taxon>
        <taxon>Micromonospora</taxon>
    </lineage>
</organism>
<comment type="caution">
    <text evidence="2">The sequence shown here is derived from an EMBL/GenBank/DDBJ whole genome shotgun (WGS) entry which is preliminary data.</text>
</comment>
<accession>I0L1L6</accession>
<proteinExistence type="predicted"/>
<reference evidence="3" key="1">
    <citation type="journal article" date="2012" name="J. Bacteriol.">
        <title>Genome Sequence of Micromonospora lupini Lupac 08, Isolated from Root Nodules of Lupinus angustifolius.</title>
        <authorList>
            <person name="Alonso-Vega P."/>
            <person name="Normand P."/>
            <person name="Bacigalupe R."/>
            <person name="Pujic P."/>
            <person name="Lajus A."/>
            <person name="Vallenet D."/>
            <person name="Carro L."/>
            <person name="Coll P."/>
            <person name="Trujillo M.E."/>
        </authorList>
    </citation>
    <scope>NUCLEOTIDE SEQUENCE [LARGE SCALE GENOMIC DNA]</scope>
    <source>
        <strain evidence="3">Lupac 08</strain>
    </source>
</reference>
<dbReference type="EMBL" id="CAIE01000022">
    <property type="protein sequence ID" value="CCH17713.1"/>
    <property type="molecule type" value="Genomic_DNA"/>
</dbReference>
<evidence type="ECO:0000256" key="1">
    <source>
        <dbReference type="SAM" id="MobiDB-lite"/>
    </source>
</evidence>
<feature type="region of interest" description="Disordered" evidence="1">
    <location>
        <begin position="1"/>
        <end position="25"/>
    </location>
</feature>
<feature type="compositionally biased region" description="Basic residues" evidence="1">
    <location>
        <begin position="1"/>
        <end position="10"/>
    </location>
</feature>
<evidence type="ECO:0000313" key="2">
    <source>
        <dbReference type="EMBL" id="CCH17713.1"/>
    </source>
</evidence>
<evidence type="ECO:0000313" key="3">
    <source>
        <dbReference type="Proteomes" id="UP000003448"/>
    </source>
</evidence>
<protein>
    <submittedName>
        <fullName evidence="2">Uncharacterized protein</fullName>
    </submittedName>
</protein>
<keyword evidence="3" id="KW-1185">Reference proteome</keyword>